<dbReference type="InterPro" id="IPR049551">
    <property type="entry name" value="PKS_DH_C"/>
</dbReference>
<comment type="catalytic activity">
    <reaction evidence="40">
        <text>holo-[ACP] + acetyl-CoA = acetyl-[ACP] + CoA</text>
        <dbReference type="Rhea" id="RHEA:41788"/>
        <dbReference type="Rhea" id="RHEA-COMP:9621"/>
        <dbReference type="Rhea" id="RHEA-COMP:9685"/>
        <dbReference type="ChEBI" id="CHEBI:57287"/>
        <dbReference type="ChEBI" id="CHEBI:57288"/>
        <dbReference type="ChEBI" id="CHEBI:64479"/>
        <dbReference type="ChEBI" id="CHEBI:78446"/>
        <dbReference type="EC" id="2.3.1.38"/>
    </reaction>
    <physiologicalReaction direction="left-to-right" evidence="40">
        <dbReference type="Rhea" id="RHEA:41789"/>
    </physiologicalReaction>
</comment>
<dbReference type="InterPro" id="IPR050091">
    <property type="entry name" value="PKS_NRPS_Biosynth_Enz"/>
</dbReference>
<evidence type="ECO:0000259" key="54">
    <source>
        <dbReference type="PROSITE" id="PS50075"/>
    </source>
</evidence>
<keyword evidence="58" id="KW-1185">Reference proteome</keyword>
<comment type="catalytic activity">
    <reaction evidence="51">
        <text>octanoyl-[ACP] + malonyl-[ACP] + H(+) = 3-oxodecanoyl-[ACP] + holo-[ACP] + CO2</text>
        <dbReference type="Rhea" id="RHEA:41852"/>
        <dbReference type="Rhea" id="RHEA-COMP:9623"/>
        <dbReference type="Rhea" id="RHEA-COMP:9636"/>
        <dbReference type="Rhea" id="RHEA-COMP:9637"/>
        <dbReference type="Rhea" id="RHEA-COMP:9685"/>
        <dbReference type="ChEBI" id="CHEBI:15378"/>
        <dbReference type="ChEBI" id="CHEBI:16526"/>
        <dbReference type="ChEBI" id="CHEBI:64479"/>
        <dbReference type="ChEBI" id="CHEBI:78449"/>
        <dbReference type="ChEBI" id="CHEBI:78463"/>
        <dbReference type="ChEBI" id="CHEBI:78464"/>
    </reaction>
    <physiologicalReaction direction="left-to-right" evidence="51">
        <dbReference type="Rhea" id="RHEA:41853"/>
    </physiologicalReaction>
</comment>
<comment type="catalytic activity">
    <reaction evidence="50">
        <text>(2E)-decenoyl-[ACP] + NADPH + H(+) = decanoyl-[ACP] + NADP(+)</text>
        <dbReference type="Rhea" id="RHEA:41864"/>
        <dbReference type="Rhea" id="RHEA-COMP:9639"/>
        <dbReference type="Rhea" id="RHEA-COMP:9640"/>
        <dbReference type="ChEBI" id="CHEBI:15378"/>
        <dbReference type="ChEBI" id="CHEBI:57783"/>
        <dbReference type="ChEBI" id="CHEBI:58349"/>
        <dbReference type="ChEBI" id="CHEBI:78467"/>
        <dbReference type="ChEBI" id="CHEBI:78468"/>
    </reaction>
    <physiologicalReaction direction="left-to-right" evidence="50">
        <dbReference type="Rhea" id="RHEA:41865"/>
    </physiologicalReaction>
</comment>
<name>A0ABU2XX91_9ACTN</name>
<evidence type="ECO:0000256" key="27">
    <source>
        <dbReference type="ARBA" id="ARBA00047500"/>
    </source>
</evidence>
<dbReference type="PROSITE" id="PS52019">
    <property type="entry name" value="PKS_MFAS_DH"/>
    <property type="match status" value="1"/>
</dbReference>
<dbReference type="InterPro" id="IPR016039">
    <property type="entry name" value="Thiolase-like"/>
</dbReference>
<dbReference type="InterPro" id="IPR014030">
    <property type="entry name" value="Ketoacyl_synth_N"/>
</dbReference>
<evidence type="ECO:0000313" key="58">
    <source>
        <dbReference type="Proteomes" id="UP001180754"/>
    </source>
</evidence>
<feature type="domain" description="PKS/mFAS DH" evidence="56">
    <location>
        <begin position="1708"/>
        <end position="1997"/>
    </location>
</feature>
<dbReference type="InterPro" id="IPR013968">
    <property type="entry name" value="PKS_KR"/>
</dbReference>
<evidence type="ECO:0000256" key="48">
    <source>
        <dbReference type="ARBA" id="ARBA00049422"/>
    </source>
</evidence>
<feature type="region of interest" description="C-terminal hotdog fold" evidence="52">
    <location>
        <begin position="1857"/>
        <end position="1997"/>
    </location>
</feature>
<comment type="catalytic activity">
    <reaction evidence="30">
        <text>(2E)-hexenoyl-[ACP] + NADPH + H(+) = hexanoyl-[ACP] + NADP(+)</text>
        <dbReference type="Rhea" id="RHEA:41832"/>
        <dbReference type="Rhea" id="RHEA-COMP:9631"/>
        <dbReference type="Rhea" id="RHEA-COMP:9632"/>
        <dbReference type="ChEBI" id="CHEBI:15378"/>
        <dbReference type="ChEBI" id="CHEBI:57783"/>
        <dbReference type="ChEBI" id="CHEBI:58349"/>
        <dbReference type="ChEBI" id="CHEBI:78458"/>
        <dbReference type="ChEBI" id="CHEBI:78459"/>
    </reaction>
    <physiologicalReaction direction="left-to-right" evidence="30">
        <dbReference type="Rhea" id="RHEA:41833"/>
    </physiologicalReaction>
</comment>
<dbReference type="Pfam" id="PF22953">
    <property type="entry name" value="SpnB_Rossmann"/>
    <property type="match status" value="1"/>
</dbReference>
<comment type="catalytic activity">
    <reaction evidence="20">
        <text>(3R)-hydroxybutanoyl-[ACP] = (2E)-butenoyl-[ACP] + H2O</text>
        <dbReference type="Rhea" id="RHEA:41808"/>
        <dbReference type="Rhea" id="RHEA-COMP:9626"/>
        <dbReference type="Rhea" id="RHEA-COMP:9627"/>
        <dbReference type="ChEBI" id="CHEBI:15377"/>
        <dbReference type="ChEBI" id="CHEBI:78451"/>
        <dbReference type="ChEBI" id="CHEBI:78453"/>
    </reaction>
    <physiologicalReaction direction="left-to-right" evidence="20">
        <dbReference type="Rhea" id="RHEA:41809"/>
    </physiologicalReaction>
</comment>
<accession>A0ABU2XX91</accession>
<evidence type="ECO:0000256" key="42">
    <source>
        <dbReference type="ARBA" id="ARBA00048935"/>
    </source>
</evidence>
<dbReference type="InterPro" id="IPR020802">
    <property type="entry name" value="TesA-like"/>
</dbReference>
<dbReference type="PANTHER" id="PTHR43775">
    <property type="entry name" value="FATTY ACID SYNTHASE"/>
    <property type="match status" value="1"/>
</dbReference>
<dbReference type="InterPro" id="IPR036291">
    <property type="entry name" value="NAD(P)-bd_dom_sf"/>
</dbReference>
<dbReference type="Gene3D" id="3.10.129.110">
    <property type="entry name" value="Polyketide synthase dehydratase"/>
    <property type="match status" value="1"/>
</dbReference>
<dbReference type="Pfam" id="PF16197">
    <property type="entry name" value="KAsynt_C_assoc"/>
    <property type="match status" value="1"/>
</dbReference>
<reference evidence="57" key="1">
    <citation type="submission" date="2024-05" db="EMBL/GenBank/DDBJ databases">
        <title>30 novel species of actinomycetes from the DSMZ collection.</title>
        <authorList>
            <person name="Nouioui I."/>
        </authorList>
    </citation>
    <scope>NUCLEOTIDE SEQUENCE</scope>
    <source>
        <strain evidence="57">DSM 41529</strain>
    </source>
</reference>
<keyword evidence="11" id="KW-0012">Acyltransferase</keyword>
<dbReference type="Pfam" id="PF00109">
    <property type="entry name" value="ketoacyl-synt"/>
    <property type="match status" value="1"/>
</dbReference>
<dbReference type="InterPro" id="IPR020806">
    <property type="entry name" value="PKS_PP-bd"/>
</dbReference>
<dbReference type="InterPro" id="IPR020807">
    <property type="entry name" value="PKS_DH"/>
</dbReference>
<feature type="domain" description="Carrier" evidence="54">
    <location>
        <begin position="697"/>
        <end position="772"/>
    </location>
</feature>
<dbReference type="SMART" id="SM00826">
    <property type="entry name" value="PKS_DH"/>
    <property type="match status" value="1"/>
</dbReference>
<comment type="catalytic activity">
    <reaction evidence="42">
        <text>3-oxotetradecanoyl-[ACP] + NADPH + H(+) = (3R)-hydroxytetradecanoyl-[ACP] + NADP(+)</text>
        <dbReference type="Rhea" id="RHEA:41888"/>
        <dbReference type="Rhea" id="RHEA-COMP:9645"/>
        <dbReference type="Rhea" id="RHEA-COMP:9646"/>
        <dbReference type="ChEBI" id="CHEBI:15378"/>
        <dbReference type="ChEBI" id="CHEBI:57783"/>
        <dbReference type="ChEBI" id="CHEBI:58349"/>
        <dbReference type="ChEBI" id="CHEBI:78473"/>
        <dbReference type="ChEBI" id="CHEBI:78474"/>
    </reaction>
    <physiologicalReaction direction="left-to-right" evidence="42">
        <dbReference type="Rhea" id="RHEA:41889"/>
    </physiologicalReaction>
</comment>
<evidence type="ECO:0000256" key="23">
    <source>
        <dbReference type="ARBA" id="ARBA00047394"/>
    </source>
</evidence>
<comment type="catalytic activity">
    <reaction evidence="14">
        <text>(3R)-hydroxyhexanoyl-[ACP] = (2E)-hexenoyl-[ACP] + H2O</text>
        <dbReference type="Rhea" id="RHEA:41828"/>
        <dbReference type="Rhea" id="RHEA-COMP:9630"/>
        <dbReference type="Rhea" id="RHEA-COMP:9631"/>
        <dbReference type="ChEBI" id="CHEBI:15377"/>
        <dbReference type="ChEBI" id="CHEBI:78457"/>
        <dbReference type="ChEBI" id="CHEBI:78458"/>
    </reaction>
    <physiologicalReaction direction="left-to-right" evidence="14">
        <dbReference type="Rhea" id="RHEA:41829"/>
    </physiologicalReaction>
</comment>
<dbReference type="PANTHER" id="PTHR43775:SF51">
    <property type="entry name" value="INACTIVE PHENOLPHTHIOCEROL SYNTHESIS POLYKETIDE SYNTHASE TYPE I PKS1-RELATED"/>
    <property type="match status" value="1"/>
</dbReference>
<comment type="catalytic activity">
    <reaction evidence="49">
        <text>butanoyl-[ACP] + malonyl-[ACP] + H(+) = 3-oxohexanoyl-[ACP] + holo-[ACP] + CO2</text>
        <dbReference type="Rhea" id="RHEA:41820"/>
        <dbReference type="Rhea" id="RHEA-COMP:9623"/>
        <dbReference type="Rhea" id="RHEA-COMP:9628"/>
        <dbReference type="Rhea" id="RHEA-COMP:9629"/>
        <dbReference type="Rhea" id="RHEA-COMP:9685"/>
        <dbReference type="ChEBI" id="CHEBI:15378"/>
        <dbReference type="ChEBI" id="CHEBI:16526"/>
        <dbReference type="ChEBI" id="CHEBI:64479"/>
        <dbReference type="ChEBI" id="CHEBI:78449"/>
        <dbReference type="ChEBI" id="CHEBI:78454"/>
        <dbReference type="ChEBI" id="CHEBI:78456"/>
    </reaction>
    <physiologicalReaction direction="left-to-right" evidence="49">
        <dbReference type="Rhea" id="RHEA:41821"/>
    </physiologicalReaction>
</comment>
<dbReference type="PROSITE" id="PS01162">
    <property type="entry name" value="QOR_ZETA_CRYSTAL"/>
    <property type="match status" value="1"/>
</dbReference>
<evidence type="ECO:0000256" key="2">
    <source>
        <dbReference type="ARBA" id="ARBA00005189"/>
    </source>
</evidence>
<dbReference type="InterPro" id="IPR018201">
    <property type="entry name" value="Ketoacyl_synth_AS"/>
</dbReference>
<dbReference type="SMART" id="SM00823">
    <property type="entry name" value="PKS_PP"/>
    <property type="match status" value="2"/>
</dbReference>
<comment type="catalytic activity">
    <reaction evidence="24">
        <text>a (3R)-hydroxyacyl-[ACP] + NADP(+) = a 3-oxoacyl-[ACP] + NADPH + H(+)</text>
        <dbReference type="Rhea" id="RHEA:17397"/>
        <dbReference type="Rhea" id="RHEA-COMP:9916"/>
        <dbReference type="Rhea" id="RHEA-COMP:9945"/>
        <dbReference type="ChEBI" id="CHEBI:15378"/>
        <dbReference type="ChEBI" id="CHEBI:57783"/>
        <dbReference type="ChEBI" id="CHEBI:58349"/>
        <dbReference type="ChEBI" id="CHEBI:78776"/>
        <dbReference type="ChEBI" id="CHEBI:78827"/>
        <dbReference type="EC" id="1.1.1.100"/>
    </reaction>
    <physiologicalReaction direction="right-to-left" evidence="24">
        <dbReference type="Rhea" id="RHEA:17399"/>
    </physiologicalReaction>
</comment>
<dbReference type="Pfam" id="PF00975">
    <property type="entry name" value="Thioesterase"/>
    <property type="match status" value="1"/>
</dbReference>
<comment type="catalytic activity">
    <reaction evidence="38">
        <text>3-oxohexanoyl-[ACP] + NADPH + H(+) = (3R)-hydroxyhexanoyl-[ACP] + NADP(+)</text>
        <dbReference type="Rhea" id="RHEA:41824"/>
        <dbReference type="Rhea" id="RHEA-COMP:9629"/>
        <dbReference type="Rhea" id="RHEA-COMP:9630"/>
        <dbReference type="ChEBI" id="CHEBI:15378"/>
        <dbReference type="ChEBI" id="CHEBI:57783"/>
        <dbReference type="ChEBI" id="CHEBI:58349"/>
        <dbReference type="ChEBI" id="CHEBI:78456"/>
        <dbReference type="ChEBI" id="CHEBI:78457"/>
    </reaction>
    <physiologicalReaction direction="left-to-right" evidence="38">
        <dbReference type="Rhea" id="RHEA:41825"/>
    </physiologicalReaction>
</comment>
<feature type="domain" description="Carrier" evidence="54">
    <location>
        <begin position="2824"/>
        <end position="2899"/>
    </location>
</feature>
<dbReference type="InterPro" id="IPR049552">
    <property type="entry name" value="PKS_DH_N"/>
</dbReference>
<evidence type="ECO:0000256" key="36">
    <source>
        <dbReference type="ARBA" id="ARBA00048420"/>
    </source>
</evidence>
<dbReference type="InterPro" id="IPR002364">
    <property type="entry name" value="Quin_OxRdtase/zeta-crystal_CS"/>
</dbReference>
<dbReference type="SMART" id="SM00825">
    <property type="entry name" value="PKS_KS"/>
    <property type="match status" value="1"/>
</dbReference>
<dbReference type="InterPro" id="IPR014031">
    <property type="entry name" value="Ketoacyl_synth_C"/>
</dbReference>
<evidence type="ECO:0000256" key="43">
    <source>
        <dbReference type="ARBA" id="ARBA00049019"/>
    </source>
</evidence>
<keyword evidence="9" id="KW-0456">Lyase</keyword>
<dbReference type="Pfam" id="PF22621">
    <property type="entry name" value="CurL-like_PKS_C"/>
    <property type="match status" value="1"/>
</dbReference>
<dbReference type="InterPro" id="IPR001031">
    <property type="entry name" value="Thioesterase"/>
</dbReference>
<evidence type="ECO:0000256" key="6">
    <source>
        <dbReference type="ARBA" id="ARBA00022799"/>
    </source>
</evidence>
<dbReference type="InterPro" id="IPR020843">
    <property type="entry name" value="ER"/>
</dbReference>
<evidence type="ECO:0000256" key="46">
    <source>
        <dbReference type="ARBA" id="ARBA00049263"/>
    </source>
</evidence>
<comment type="catalytic activity">
    <reaction evidence="47">
        <text>3-oxohexadecanoyl-[ACP] + NADPH + H(+) = (3R)-hydroxyhexadecanoyl-[ACP] + NADP(+)</text>
        <dbReference type="Rhea" id="RHEA:41904"/>
        <dbReference type="Rhea" id="RHEA-COMP:9649"/>
        <dbReference type="Rhea" id="RHEA-COMP:9650"/>
        <dbReference type="ChEBI" id="CHEBI:15378"/>
        <dbReference type="ChEBI" id="CHEBI:57783"/>
        <dbReference type="ChEBI" id="CHEBI:58349"/>
        <dbReference type="ChEBI" id="CHEBI:78478"/>
        <dbReference type="ChEBI" id="CHEBI:78480"/>
    </reaction>
    <physiologicalReaction direction="left-to-right" evidence="47">
        <dbReference type="Rhea" id="RHEA:41905"/>
    </physiologicalReaction>
</comment>
<evidence type="ECO:0000256" key="35">
    <source>
        <dbReference type="ARBA" id="ARBA00048289"/>
    </source>
</evidence>
<evidence type="ECO:0000256" key="17">
    <source>
        <dbReference type="ARBA" id="ARBA00023398"/>
    </source>
</evidence>
<evidence type="ECO:0000256" key="53">
    <source>
        <dbReference type="SAM" id="MobiDB-lite"/>
    </source>
</evidence>
<feature type="compositionally biased region" description="Basic and acidic residues" evidence="53">
    <location>
        <begin position="2798"/>
        <end position="2812"/>
    </location>
</feature>
<dbReference type="SUPFAM" id="SSF53901">
    <property type="entry name" value="Thiolase-like"/>
    <property type="match status" value="2"/>
</dbReference>
<dbReference type="Pfam" id="PF08659">
    <property type="entry name" value="KR"/>
    <property type="match status" value="1"/>
</dbReference>
<comment type="catalytic activity">
    <reaction evidence="16">
        <text>a (3R)-hydroxyacyl-[ACP] = a (2E)-enoyl-[ACP] + H2O</text>
        <dbReference type="Rhea" id="RHEA:13097"/>
        <dbReference type="Rhea" id="RHEA-COMP:9925"/>
        <dbReference type="Rhea" id="RHEA-COMP:9945"/>
        <dbReference type="ChEBI" id="CHEBI:15377"/>
        <dbReference type="ChEBI" id="CHEBI:78784"/>
        <dbReference type="ChEBI" id="CHEBI:78827"/>
        <dbReference type="EC" id="4.2.1.59"/>
    </reaction>
    <physiologicalReaction direction="left-to-right" evidence="16">
        <dbReference type="Rhea" id="RHEA:13098"/>
    </physiologicalReaction>
</comment>
<dbReference type="InterPro" id="IPR013154">
    <property type="entry name" value="ADH-like_N"/>
</dbReference>
<sequence length="3202" mass="334886">MLALAGGVRLRIGWDEDRPDHLTEEAPVPGEGGCLFALKRLSLALADGDRVRCVILGGAVHNGRGEEPAIPQGVTQAQVLRDACARAGVAPGRVSYLTVDGGGASAQDGIGTATRALLRSGRAHDSGAATDSADTGIGRLGSVAGVAGLLKSVLSIEHRCLPPDPGDIRRLPRPWPGAEGVPLLAGVLASGADGTHCHLVLGEAPPATPDTPAAPGRSRRATGRGGARPTMLVPWVLSGRTPATLRAQARRLLDHVAGRPQPAPEDVGYSLATTRASFEHRAVVLGAGAEDLMDGLEAVAAGRDDPRLVMGRTVPDTGPVFVFPGQGPQWPGMARELLRTSAVFREGVEACAAAFEPFLDWSLLSLLSREEPDAAAWNRADVVQPALFTTMMSLVGLWRSHGVEPAAVVGHCVGEVVAACAAGGLSPADGARVVALWSRAQARLSGRGAMASVLLPEEQVRSQLRSWGERLAVAAVNGPNSTVVSGDGDAVRQFVTEVSALGVRARPVAIDLATHSPQTDELMDEIRSALAPIRPRSSPIPFYSTVVAGRLDTKELDADYWCRNLRRTVRFEQAARLALGHGHRLFVELSPHPVLAMGLRDTFEDAAPDAVVMGTLRRDRGGMEQFLHSLARAHVHGVQVDWAPVFSAPGVRRVDLPTYAFQRQPCRPRTPGDVSAATGSPRPAGRFSGLPEAERRRRLLALVRSQVAEVLRLPGAGAVDPERSFEEIGLDSAAALELRDGLGSATGLRLPAIVAFNHPTAGALAGHLGALLGDTQPSAGPPPVRSPADSAGEPIAIVGMACRFAGDVRSPEDLWQLVASGSEITPGFPDDRGWDLDALYDPDPDRAGTTYARGGRFLADAADFDAGFFGISPREALAMDPHQRLMLEASWEVFERAGIDPATLRGSRTAVFAGAYDQGYVPRPYRAPEEVEGYLLTGGMGGVVSGRIAYAFGLRGPAVTVDTACSSSLVAVHLAGRALRSGECGLALAGGVSVVADPGLLVEFSRQKALSADGRCKAYSSDGDGFGIAEGVGVLLLERLSDARRAGHPVLAVIRGSAINQDGASNGLTAPNGLAQEQVIHAALADARLCAADVDAVEGHGTGTGLGDPIEAHALLGTYGRGRPAERPLWLGSLKSNIGHTQAAAGVAGVIKTVLALRHRTLPATLHATEPSPHVDWADGAVRLVTEATPWPRGGGPGRAGVSSFGISGTNAHLILEEAPEQERDPAAEDSGAEHPSTALPVVPWALSARSTRALRDQARRLRSFVADERGAGPLDVGYALATTRSMLEHRAVVLAADHDGFLRGLEALAHGEPAPEVVEGRGPAPAVAAPAVVFVFPGQGVQWAGMATELLASSAVFAERMAACAEALAPYVDWSLPDVLRGAAGAPPLDRVEVIQPVLFSVNVSLAALWRSCGVEPDAVVGHSQGEIAAAHVAGALSLEDAARVVALRSRAVGALAGRGGMVSVPRPAEEVTASPQWEDLKDRLAVAAVNGPGTTVVSGDAEAVAELMAAYQAEGVDARRIAVDYASHCPQVEAVEHRLVDALCGIAPRPARIPFYSAVAAGPIDTAELTAEYWYRNLRHTVRFQQAAEALATAGHRVFVEVSPHPALAAGLQETLDRSGVDDAVVVGSLRRGQGGMPRFLTSLAQVHTAGVGVDWPKVFATALAGRPAPRRVELPTYAFQRERYWLEPPAPPGDTAALGVDAADHPLLGAVVELADGRETVFTSRISLRTHPWLADHAVAGVVLLPGTALVELALRAGEQVGCDRVEELALETPVAIPEGGSVVVRLQVKAPDAAGRRALAVYARIDDGSAAAPARGEWTPHATGVLAESDTEAGPASVRAVCDADGMWPPTGAVPIGLDDVYERLAALGYQYGPEFQGLRAAWRHGGDIVAEVCLPGAQAAESDRFAVHPALWDAALHPLALGLAEGRETRRIRLPFVWSALTLHSRGASALRVRLSPLRPDEVAMAVADDHGRPVATVRSLVLRPVSDEQLQAARTGRAAGIFQLEWNPAVVPETSASAGGRWAVLGPDPLGIAEALGGTGRPVDGYADPARLGEAVAAGAPLPDTVIVPVLADGAQAFLADGAPGPGTWTDRGAAGAVHTAVYRVLDLLRSWLAEERFTAVRLVVLTRGAVAVAPGEGVRDLAHAPVWGLVRSAQAEHPGRFMLADVDGQAASLAALPSALTIGEPRIAVRAGAVHLPALARAGRDDALPPPARARSWRLELPPAGTVGSLALRPCSTAVAPLEPGQVRIAVRAAGLNFRDVAVAHGLVTGQEGLGLEGAGVVTEVGPRVRGLAVGDRVMGVFTGAFGPVAIADRRLLARIPAGWSFARAASVPVVFLTAYHALVDLAELRPGESLLVHAAAGGVGMAAVQLARHLGAEVFATAAPGKWDVLRSMGIGDGRIASSRTVDFEQRIMAATRERGVDVVLNCLTREFVDASLRLLPRGGHFLEMGKTDVRDPRDVAAGHRGVAYRAFDLLTVAPERIERILTELLALFERGVLRPLPVTAWDVRQAPEAFRFLGRGRHVGKNVLTVPRPLDPDGTVLITGGTGVLGGLVARHLVAAHAVRRLILAGRRGVGAEGVARLAADLEESGAEVSVVACDAADRDALDRLLATVPDRHPLTAVIHAAGVLDDGVLTSLTPERCEAVLRAKVDAALNLHALTQDADLAAFVLFSSTAGVLGHPGQSNYAAANAFLDALAEHRRGQGLPAVSLAWGLWAQSTGMTGRMSDTDRARMAREGVTPMTVQEGLSLFDTGRASHRPCLIAARLNTPALIAPTAAGPRRPSRGSAHGHVDRNADAPAGTRDRLFRLPPEGQDQALLELVRTHAATVLGHTGTGTIEAKREFRAMGFDSLTVIELRNRLVHATGCRLPATVVFDHPTPMALAQDLLTRLTAGKPGAASGVAKDSGGGGAASVEDAPDTIASMFLDSCTSGRAGAGIELIKAASRLRPTFDRPGGECPLPEATRLARGDKRPLLVCFPTIAGPPDHRHYAGFASALENSHDVWHVPLPGFAAGERLPATVDAVAELLSDTARKCADGAPFALVGQCAGGWFAHEVAHRLESLGMAPAGVVLMDTYPPDDSALVFETAMNNGMWERVRSLVRVDHAMVSAMGGYLRVFADWAPAEIATPTLLLRARDPFPGRTGEPLEGFDVRPSWTLPHTVVDVPGNHLNMLADHAGSTARCVHEWLMTVGGG</sequence>
<dbReference type="CDD" id="cd05195">
    <property type="entry name" value="enoyl_red"/>
    <property type="match status" value="1"/>
</dbReference>
<keyword evidence="7" id="KW-0663">Pyridoxal phosphate</keyword>
<evidence type="ECO:0000259" key="56">
    <source>
        <dbReference type="PROSITE" id="PS52019"/>
    </source>
</evidence>
<keyword evidence="4" id="KW-0597">Phosphoprotein</keyword>
<dbReference type="InterPro" id="IPR001227">
    <property type="entry name" value="Ac_transferase_dom_sf"/>
</dbReference>
<dbReference type="InterPro" id="IPR009081">
    <property type="entry name" value="PP-bd_ACP"/>
</dbReference>
<comment type="catalytic activity">
    <reaction evidence="36">
        <text>(2E)-octenoyl-[ACP] + NADPH + H(+) = octanoyl-[ACP] + NADP(+)</text>
        <dbReference type="Rhea" id="RHEA:41848"/>
        <dbReference type="Rhea" id="RHEA-COMP:9635"/>
        <dbReference type="Rhea" id="RHEA-COMP:9636"/>
        <dbReference type="ChEBI" id="CHEBI:15378"/>
        <dbReference type="ChEBI" id="CHEBI:57783"/>
        <dbReference type="ChEBI" id="CHEBI:58349"/>
        <dbReference type="ChEBI" id="CHEBI:78462"/>
        <dbReference type="ChEBI" id="CHEBI:78463"/>
    </reaction>
    <physiologicalReaction direction="left-to-right" evidence="36">
        <dbReference type="Rhea" id="RHEA:41849"/>
    </physiologicalReaction>
</comment>
<dbReference type="SMART" id="SM00827">
    <property type="entry name" value="PKS_AT"/>
    <property type="match status" value="2"/>
</dbReference>
<evidence type="ECO:0000259" key="55">
    <source>
        <dbReference type="PROSITE" id="PS52004"/>
    </source>
</evidence>
<protein>
    <submittedName>
        <fullName evidence="57">SDR family NAD(P)-dependent oxidoreductase</fullName>
    </submittedName>
</protein>
<evidence type="ECO:0000256" key="29">
    <source>
        <dbReference type="ARBA" id="ARBA00047810"/>
    </source>
</evidence>
<evidence type="ECO:0000256" key="50">
    <source>
        <dbReference type="ARBA" id="ARBA00049521"/>
    </source>
</evidence>
<comment type="catalytic activity">
    <reaction evidence="41">
        <text>hexadecanoyl-[ACP] + H2O = hexadecanoate + holo-[ACP] + H(+)</text>
        <dbReference type="Rhea" id="RHEA:41932"/>
        <dbReference type="Rhea" id="RHEA-COMP:9652"/>
        <dbReference type="Rhea" id="RHEA-COMP:9685"/>
        <dbReference type="ChEBI" id="CHEBI:7896"/>
        <dbReference type="ChEBI" id="CHEBI:15377"/>
        <dbReference type="ChEBI" id="CHEBI:15378"/>
        <dbReference type="ChEBI" id="CHEBI:64479"/>
        <dbReference type="ChEBI" id="CHEBI:78483"/>
        <dbReference type="EC" id="3.1.2.14"/>
    </reaction>
    <physiologicalReaction direction="left-to-right" evidence="41">
        <dbReference type="Rhea" id="RHEA:41933"/>
    </physiologicalReaction>
</comment>
<comment type="catalytic activity">
    <reaction evidence="45">
        <text>(2E)-tetradecenoyl-[ACP] + NADPH + H(+) = tetradecanoyl-[ACP] + NADP(+)</text>
        <dbReference type="Rhea" id="RHEA:41896"/>
        <dbReference type="Rhea" id="RHEA-COMP:9647"/>
        <dbReference type="Rhea" id="RHEA-COMP:9648"/>
        <dbReference type="ChEBI" id="CHEBI:15378"/>
        <dbReference type="ChEBI" id="CHEBI:57783"/>
        <dbReference type="ChEBI" id="CHEBI:58349"/>
        <dbReference type="ChEBI" id="CHEBI:78475"/>
        <dbReference type="ChEBI" id="CHEBI:78477"/>
    </reaction>
    <physiologicalReaction direction="left-to-right" evidence="45">
        <dbReference type="Rhea" id="RHEA:41897"/>
    </physiologicalReaction>
</comment>
<comment type="catalytic activity">
    <reaction evidence="46">
        <text>3-oxododecanoyl-[ACP] + NADPH + H(+) = (3R)-hydroxydodecanoyl-[ACP] + NADP(+)</text>
        <dbReference type="Rhea" id="RHEA:41872"/>
        <dbReference type="Rhea" id="RHEA-COMP:9641"/>
        <dbReference type="Rhea" id="RHEA-COMP:9642"/>
        <dbReference type="ChEBI" id="CHEBI:15378"/>
        <dbReference type="ChEBI" id="CHEBI:57783"/>
        <dbReference type="ChEBI" id="CHEBI:58349"/>
        <dbReference type="ChEBI" id="CHEBI:78469"/>
        <dbReference type="ChEBI" id="CHEBI:78470"/>
    </reaction>
    <physiologicalReaction direction="left-to-right" evidence="46">
        <dbReference type="Rhea" id="RHEA:41873"/>
    </physiologicalReaction>
</comment>
<comment type="catalytic activity">
    <reaction evidence="15">
        <text>(3R)-hydroxydecanoyl-[ACP] = (2E)-decenoyl-[ACP] + H2O</text>
        <dbReference type="Rhea" id="RHEA:41860"/>
        <dbReference type="Rhea" id="RHEA-COMP:9638"/>
        <dbReference type="Rhea" id="RHEA-COMP:9639"/>
        <dbReference type="ChEBI" id="CHEBI:15377"/>
        <dbReference type="ChEBI" id="CHEBI:78466"/>
        <dbReference type="ChEBI" id="CHEBI:78467"/>
    </reaction>
    <physiologicalReaction direction="left-to-right" evidence="15">
        <dbReference type="Rhea" id="RHEA:41861"/>
    </physiologicalReaction>
</comment>
<dbReference type="PROSITE" id="PS50075">
    <property type="entry name" value="CARRIER"/>
    <property type="match status" value="2"/>
</dbReference>
<evidence type="ECO:0000256" key="8">
    <source>
        <dbReference type="ARBA" id="ARBA00023194"/>
    </source>
</evidence>
<comment type="catalytic activity">
    <reaction evidence="13">
        <text>(3R)-hydroxydodecanoyl-[ACP] = (2E)-dodecenoyl-[ACP] + H2O</text>
        <dbReference type="Rhea" id="RHEA:41876"/>
        <dbReference type="Rhea" id="RHEA-COMP:9642"/>
        <dbReference type="Rhea" id="RHEA-COMP:9643"/>
        <dbReference type="ChEBI" id="CHEBI:15377"/>
        <dbReference type="ChEBI" id="CHEBI:78470"/>
        <dbReference type="ChEBI" id="CHEBI:78472"/>
    </reaction>
    <physiologicalReaction direction="left-to-right" evidence="13">
        <dbReference type="Rhea" id="RHEA:41877"/>
    </physiologicalReaction>
</comment>
<dbReference type="Gene3D" id="1.10.1200.10">
    <property type="entry name" value="ACP-like"/>
    <property type="match status" value="2"/>
</dbReference>
<dbReference type="SUPFAM" id="SSF53474">
    <property type="entry name" value="alpha/beta-Hydrolases"/>
    <property type="match status" value="1"/>
</dbReference>
<dbReference type="Pfam" id="PF13602">
    <property type="entry name" value="ADH_zinc_N_2"/>
    <property type="match status" value="1"/>
</dbReference>
<comment type="catalytic activity">
    <reaction evidence="48">
        <text>3-oxooctanoyl-[ACP] + NADPH + H(+) = (3R)-hydroxyoctanoyl-[ACP] + NADP(+)</text>
        <dbReference type="Rhea" id="RHEA:41840"/>
        <dbReference type="Rhea" id="RHEA-COMP:9633"/>
        <dbReference type="Rhea" id="RHEA-COMP:9634"/>
        <dbReference type="ChEBI" id="CHEBI:15378"/>
        <dbReference type="ChEBI" id="CHEBI:57783"/>
        <dbReference type="ChEBI" id="CHEBI:58349"/>
        <dbReference type="ChEBI" id="CHEBI:78460"/>
        <dbReference type="ChEBI" id="CHEBI:78461"/>
    </reaction>
    <physiologicalReaction direction="left-to-right" evidence="48">
        <dbReference type="Rhea" id="RHEA:41841"/>
    </physiologicalReaction>
</comment>
<comment type="function">
    <text evidence="21">Fatty acid synthetase is a multifunctional enzyme that catalyzes the de novo biosynthesis of long-chain saturated fatty acids starting from acetyl-CoA and malonyl-CoA in the presence of NADPH. This multifunctional protein contains 7 catalytic activities and a site for the binding of the prosthetic group 4'-phosphopantetheine of the acyl carrier protein ([ACP]) domain.</text>
</comment>
<dbReference type="InterPro" id="IPR049900">
    <property type="entry name" value="PKS_mFAS_DH"/>
</dbReference>
<comment type="catalytic activity">
    <reaction evidence="35">
        <text>tetradecanoyl-[ACP] + H2O = tetradecanoate + holo-[ACP] + H(+)</text>
        <dbReference type="Rhea" id="RHEA:30123"/>
        <dbReference type="Rhea" id="RHEA-COMP:9648"/>
        <dbReference type="Rhea" id="RHEA-COMP:9685"/>
        <dbReference type="ChEBI" id="CHEBI:15377"/>
        <dbReference type="ChEBI" id="CHEBI:15378"/>
        <dbReference type="ChEBI" id="CHEBI:30807"/>
        <dbReference type="ChEBI" id="CHEBI:64479"/>
        <dbReference type="ChEBI" id="CHEBI:78477"/>
        <dbReference type="EC" id="3.1.2.14"/>
    </reaction>
    <physiologicalReaction direction="left-to-right" evidence="35">
        <dbReference type="Rhea" id="RHEA:30124"/>
    </physiologicalReaction>
</comment>
<feature type="domain" description="Ketosynthase family 3 (KS3)" evidence="55">
    <location>
        <begin position="1"/>
        <end position="203"/>
    </location>
</feature>
<comment type="pathway">
    <text evidence="2">Lipid metabolism.</text>
</comment>
<dbReference type="SMART" id="SM01294">
    <property type="entry name" value="PKS_PP_betabranch"/>
    <property type="match status" value="1"/>
</dbReference>
<feature type="region of interest" description="N-terminal hotdog fold" evidence="52">
    <location>
        <begin position="1708"/>
        <end position="1837"/>
    </location>
</feature>
<dbReference type="InterPro" id="IPR036736">
    <property type="entry name" value="ACP-like_sf"/>
</dbReference>
<evidence type="ECO:0000256" key="11">
    <source>
        <dbReference type="ARBA" id="ARBA00023315"/>
    </source>
</evidence>
<evidence type="ECO:0000256" key="22">
    <source>
        <dbReference type="ARBA" id="ARBA00047300"/>
    </source>
</evidence>
<dbReference type="Gene3D" id="3.40.50.720">
    <property type="entry name" value="NAD(P)-binding Rossmann-like Domain"/>
    <property type="match status" value="1"/>
</dbReference>
<comment type="catalytic activity">
    <reaction evidence="28">
        <text>dodecanoyl-[ACP] + malonyl-[ACP] + H(+) = 3-oxotetradecanoyl-[ACP] + holo-[ACP] + CO2</text>
        <dbReference type="Rhea" id="RHEA:41884"/>
        <dbReference type="Rhea" id="RHEA-COMP:9623"/>
        <dbReference type="Rhea" id="RHEA-COMP:9644"/>
        <dbReference type="Rhea" id="RHEA-COMP:9645"/>
        <dbReference type="Rhea" id="RHEA-COMP:9685"/>
        <dbReference type="ChEBI" id="CHEBI:15378"/>
        <dbReference type="ChEBI" id="CHEBI:16526"/>
        <dbReference type="ChEBI" id="CHEBI:64479"/>
        <dbReference type="ChEBI" id="CHEBI:65264"/>
        <dbReference type="ChEBI" id="CHEBI:78449"/>
        <dbReference type="ChEBI" id="CHEBI:78473"/>
    </reaction>
    <physiologicalReaction direction="left-to-right" evidence="28">
        <dbReference type="Rhea" id="RHEA:41885"/>
    </physiologicalReaction>
</comment>
<evidence type="ECO:0000256" key="13">
    <source>
        <dbReference type="ARBA" id="ARBA00023351"/>
    </source>
</evidence>
<dbReference type="EMBL" id="JAVRFD010000047">
    <property type="protein sequence ID" value="MDT0550226.1"/>
    <property type="molecule type" value="Genomic_DNA"/>
</dbReference>
<keyword evidence="8" id="KW-0045">Antibiotic biosynthesis</keyword>
<dbReference type="CDD" id="cd00833">
    <property type="entry name" value="PKS"/>
    <property type="match status" value="1"/>
</dbReference>
<comment type="catalytic activity">
    <reaction evidence="18">
        <text>(3R)-hydroxyoctadecanoyl-[ACP] = (2E)-octadecenoyl-[ACP] + H2O</text>
        <dbReference type="Rhea" id="RHEA:41924"/>
        <dbReference type="Rhea" id="RHEA-COMP:9654"/>
        <dbReference type="Rhea" id="RHEA-COMP:9655"/>
        <dbReference type="ChEBI" id="CHEBI:15377"/>
        <dbReference type="ChEBI" id="CHEBI:78488"/>
        <dbReference type="ChEBI" id="CHEBI:78489"/>
    </reaction>
    <physiologicalReaction direction="left-to-right" evidence="18">
        <dbReference type="Rhea" id="RHEA:41925"/>
    </physiologicalReaction>
</comment>
<dbReference type="SUPFAM" id="SSF52151">
    <property type="entry name" value="FabD/lysophospholipase-like"/>
    <property type="match status" value="2"/>
</dbReference>
<comment type="caution">
    <text evidence="57">The sequence shown here is derived from an EMBL/GenBank/DDBJ whole genome shotgun (WGS) entry which is preliminary data.</text>
</comment>
<dbReference type="SUPFAM" id="SSF51735">
    <property type="entry name" value="NAD(P)-binding Rossmann-fold domains"/>
    <property type="match status" value="3"/>
</dbReference>
<dbReference type="Pfam" id="PF00698">
    <property type="entry name" value="Acyl_transf_1"/>
    <property type="match status" value="2"/>
</dbReference>
<evidence type="ECO:0000256" key="44">
    <source>
        <dbReference type="ARBA" id="ARBA00049109"/>
    </source>
</evidence>
<comment type="catalytic activity">
    <reaction evidence="39">
        <text>a 2,3-saturated acyl-[ACP] + NADP(+) = a (2E)-enoyl-[ACP] + NADPH + H(+)</text>
        <dbReference type="Rhea" id="RHEA:22564"/>
        <dbReference type="Rhea" id="RHEA-COMP:9925"/>
        <dbReference type="Rhea" id="RHEA-COMP:9926"/>
        <dbReference type="ChEBI" id="CHEBI:15378"/>
        <dbReference type="ChEBI" id="CHEBI:57783"/>
        <dbReference type="ChEBI" id="CHEBI:58349"/>
        <dbReference type="ChEBI" id="CHEBI:78784"/>
        <dbReference type="ChEBI" id="CHEBI:78785"/>
        <dbReference type="EC" id="1.3.1.39"/>
    </reaction>
    <physiologicalReaction direction="right-to-left" evidence="39">
        <dbReference type="Rhea" id="RHEA:22566"/>
    </physiologicalReaction>
</comment>
<comment type="catalytic activity">
    <reaction evidence="34">
        <text>(2E)-dodecenoyl-[ACP] + NADPH + H(+) = dodecanoyl-[ACP] + NADP(+)</text>
        <dbReference type="Rhea" id="RHEA:41880"/>
        <dbReference type="Rhea" id="RHEA-COMP:9643"/>
        <dbReference type="Rhea" id="RHEA-COMP:9644"/>
        <dbReference type="ChEBI" id="CHEBI:15378"/>
        <dbReference type="ChEBI" id="CHEBI:57783"/>
        <dbReference type="ChEBI" id="CHEBI:58349"/>
        <dbReference type="ChEBI" id="CHEBI:65264"/>
        <dbReference type="ChEBI" id="CHEBI:78472"/>
    </reaction>
    <physiologicalReaction direction="left-to-right" evidence="34">
        <dbReference type="Rhea" id="RHEA:41881"/>
    </physiologicalReaction>
</comment>
<keyword evidence="5" id="KW-0808">Transferase</keyword>
<dbReference type="Proteomes" id="UP001180754">
    <property type="component" value="Unassembled WGS sequence"/>
</dbReference>
<dbReference type="Pfam" id="PF02801">
    <property type="entry name" value="Ketoacyl-synt_C"/>
    <property type="match status" value="2"/>
</dbReference>
<comment type="pathway">
    <text evidence="1">Antibiotic biosynthesis.</text>
</comment>
<dbReference type="PROSITE" id="PS52004">
    <property type="entry name" value="KS3_2"/>
    <property type="match status" value="2"/>
</dbReference>
<dbReference type="Pfam" id="PF00550">
    <property type="entry name" value="PP-binding"/>
    <property type="match status" value="2"/>
</dbReference>
<dbReference type="InterPro" id="IPR042104">
    <property type="entry name" value="PKS_dehydratase_sf"/>
</dbReference>
<comment type="catalytic activity">
    <reaction evidence="31">
        <text>3-oxobutanoyl-[ACP] + NADPH + H(+) = (3R)-hydroxybutanoyl-[ACP] + NADP(+)</text>
        <dbReference type="Rhea" id="RHEA:41804"/>
        <dbReference type="Rhea" id="RHEA-COMP:9625"/>
        <dbReference type="Rhea" id="RHEA-COMP:9626"/>
        <dbReference type="ChEBI" id="CHEBI:15378"/>
        <dbReference type="ChEBI" id="CHEBI:57783"/>
        <dbReference type="ChEBI" id="CHEBI:58349"/>
        <dbReference type="ChEBI" id="CHEBI:78450"/>
        <dbReference type="ChEBI" id="CHEBI:78451"/>
    </reaction>
    <physiologicalReaction direction="left-to-right" evidence="31">
        <dbReference type="Rhea" id="RHEA:41805"/>
    </physiologicalReaction>
</comment>
<evidence type="ECO:0000256" key="1">
    <source>
        <dbReference type="ARBA" id="ARBA00004792"/>
    </source>
</evidence>
<comment type="catalytic activity">
    <reaction evidence="25">
        <text>3-oxodecanoyl-[ACP] + NADPH + H(+) = (3R)-hydroxydecanoyl-[ACP] + NADP(+)</text>
        <dbReference type="Rhea" id="RHEA:41856"/>
        <dbReference type="Rhea" id="RHEA-COMP:9637"/>
        <dbReference type="Rhea" id="RHEA-COMP:9638"/>
        <dbReference type="ChEBI" id="CHEBI:15378"/>
        <dbReference type="ChEBI" id="CHEBI:57783"/>
        <dbReference type="ChEBI" id="CHEBI:58349"/>
        <dbReference type="ChEBI" id="CHEBI:78464"/>
        <dbReference type="ChEBI" id="CHEBI:78466"/>
    </reaction>
    <physiologicalReaction direction="left-to-right" evidence="25">
        <dbReference type="Rhea" id="RHEA:41857"/>
    </physiologicalReaction>
</comment>
<dbReference type="SUPFAM" id="SSF47336">
    <property type="entry name" value="ACP-like"/>
    <property type="match status" value="1"/>
</dbReference>
<evidence type="ECO:0000256" key="34">
    <source>
        <dbReference type="ARBA" id="ARBA00048281"/>
    </source>
</evidence>
<evidence type="ECO:0000256" key="15">
    <source>
        <dbReference type="ARBA" id="ARBA00023388"/>
    </source>
</evidence>
<dbReference type="SUPFAM" id="SSF50129">
    <property type="entry name" value="GroES-like"/>
    <property type="match status" value="1"/>
</dbReference>
<dbReference type="Gene3D" id="3.90.180.10">
    <property type="entry name" value="Medium-chain alcohol dehydrogenases, catalytic domain"/>
    <property type="match status" value="1"/>
</dbReference>
<keyword evidence="6" id="KW-0702">S-nitrosylation</keyword>
<evidence type="ECO:0000256" key="10">
    <source>
        <dbReference type="ARBA" id="ARBA00023268"/>
    </source>
</evidence>
<evidence type="ECO:0000256" key="9">
    <source>
        <dbReference type="ARBA" id="ARBA00023239"/>
    </source>
</evidence>
<evidence type="ECO:0000256" key="51">
    <source>
        <dbReference type="ARBA" id="ARBA00049533"/>
    </source>
</evidence>
<evidence type="ECO:0000256" key="21">
    <source>
        <dbReference type="ARBA" id="ARBA00023442"/>
    </source>
</evidence>
<evidence type="ECO:0000256" key="30">
    <source>
        <dbReference type="ARBA" id="ARBA00047897"/>
    </source>
</evidence>
<comment type="catalytic activity">
    <reaction evidence="22">
        <text>3-oxooctadecanoyl-[ACP] + NADPH + H(+) = (3R)-hydroxyoctadecanoyl-[ACP] + NADP(+)</text>
        <dbReference type="Rhea" id="RHEA:41920"/>
        <dbReference type="Rhea" id="RHEA-COMP:9653"/>
        <dbReference type="Rhea" id="RHEA-COMP:9654"/>
        <dbReference type="ChEBI" id="CHEBI:15378"/>
        <dbReference type="ChEBI" id="CHEBI:57783"/>
        <dbReference type="ChEBI" id="CHEBI:58349"/>
        <dbReference type="ChEBI" id="CHEBI:78487"/>
        <dbReference type="ChEBI" id="CHEBI:78488"/>
    </reaction>
    <physiologicalReaction direction="left-to-right" evidence="22">
        <dbReference type="Rhea" id="RHEA:41921"/>
    </physiologicalReaction>
</comment>
<dbReference type="InterPro" id="IPR016035">
    <property type="entry name" value="Acyl_Trfase/lysoPLipase"/>
</dbReference>
<feature type="region of interest" description="Disordered" evidence="53">
    <location>
        <begin position="203"/>
        <end position="229"/>
    </location>
</feature>
<evidence type="ECO:0000256" key="39">
    <source>
        <dbReference type="ARBA" id="ARBA00048650"/>
    </source>
</evidence>
<dbReference type="SMART" id="SM00822">
    <property type="entry name" value="PKS_KR"/>
    <property type="match status" value="1"/>
</dbReference>
<evidence type="ECO:0000256" key="28">
    <source>
        <dbReference type="ARBA" id="ARBA00047578"/>
    </source>
</evidence>
<dbReference type="SMART" id="SM00824">
    <property type="entry name" value="PKS_TE"/>
    <property type="match status" value="1"/>
</dbReference>
<keyword evidence="3" id="KW-0596">Phosphopantetheine</keyword>
<evidence type="ECO:0000256" key="32">
    <source>
        <dbReference type="ARBA" id="ARBA00047961"/>
    </source>
</evidence>
<evidence type="ECO:0000256" key="14">
    <source>
        <dbReference type="ARBA" id="ARBA00023373"/>
    </source>
</evidence>
<dbReference type="Pfam" id="PF08240">
    <property type="entry name" value="ADH_N"/>
    <property type="match status" value="1"/>
</dbReference>
<evidence type="ECO:0000256" key="25">
    <source>
        <dbReference type="ARBA" id="ARBA00047440"/>
    </source>
</evidence>
<feature type="region of interest" description="Disordered" evidence="53">
    <location>
        <begin position="2784"/>
        <end position="2812"/>
    </location>
</feature>
<feature type="active site" description="Proton donor; for dehydratase activity" evidence="52">
    <location>
        <position position="1918"/>
    </location>
</feature>
<evidence type="ECO:0000256" key="4">
    <source>
        <dbReference type="ARBA" id="ARBA00022553"/>
    </source>
</evidence>
<evidence type="ECO:0000256" key="18">
    <source>
        <dbReference type="ARBA" id="ARBA00023399"/>
    </source>
</evidence>
<dbReference type="PROSITE" id="PS00012">
    <property type="entry name" value="PHOSPHOPANTETHEINE"/>
    <property type="match status" value="1"/>
</dbReference>
<dbReference type="CDD" id="cd08956">
    <property type="entry name" value="KR_3_FAS_SDR_x"/>
    <property type="match status" value="1"/>
</dbReference>
<evidence type="ECO:0000256" key="26">
    <source>
        <dbReference type="ARBA" id="ARBA00047451"/>
    </source>
</evidence>
<dbReference type="SUPFAM" id="SSF55048">
    <property type="entry name" value="Probable ACP-binding domain of malonyl-CoA ACP transacylase"/>
    <property type="match status" value="2"/>
</dbReference>
<organism evidence="57 58">
    <name type="scientific">Streptomyces lonegramiae</name>
    <dbReference type="NCBI Taxonomy" id="3075524"/>
    <lineage>
        <taxon>Bacteria</taxon>
        <taxon>Bacillati</taxon>
        <taxon>Actinomycetota</taxon>
        <taxon>Actinomycetes</taxon>
        <taxon>Kitasatosporales</taxon>
        <taxon>Streptomycetaceae</taxon>
        <taxon>Streptomyces</taxon>
    </lineage>
</organism>
<dbReference type="PROSITE" id="PS00606">
    <property type="entry name" value="KS3_1"/>
    <property type="match status" value="1"/>
</dbReference>
<dbReference type="Gene3D" id="3.40.47.10">
    <property type="match status" value="2"/>
</dbReference>
<dbReference type="InterPro" id="IPR020841">
    <property type="entry name" value="PKS_Beta-ketoAc_synthase_dom"/>
</dbReference>
<evidence type="ECO:0000256" key="38">
    <source>
        <dbReference type="ARBA" id="ARBA00048571"/>
    </source>
</evidence>
<proteinExistence type="predicted"/>
<dbReference type="InterPro" id="IPR014043">
    <property type="entry name" value="Acyl_transferase_dom"/>
</dbReference>
<dbReference type="InterPro" id="IPR016036">
    <property type="entry name" value="Malonyl_transacylase_ACP-bd"/>
</dbReference>
<evidence type="ECO:0000256" key="49">
    <source>
        <dbReference type="ARBA" id="ARBA00049449"/>
    </source>
</evidence>
<dbReference type="InterPro" id="IPR029058">
    <property type="entry name" value="AB_hydrolase_fold"/>
</dbReference>
<evidence type="ECO:0000313" key="57">
    <source>
        <dbReference type="EMBL" id="MDT0550226.1"/>
    </source>
</evidence>
<comment type="catalytic activity">
    <reaction evidence="26">
        <text>tetradecanoyl-[ACP] + malonyl-[ACP] + H(+) = 3-oxohexadecanoyl-[ACP] + holo-[ACP] + CO2</text>
        <dbReference type="Rhea" id="RHEA:41900"/>
        <dbReference type="Rhea" id="RHEA-COMP:9623"/>
        <dbReference type="Rhea" id="RHEA-COMP:9648"/>
        <dbReference type="Rhea" id="RHEA-COMP:9649"/>
        <dbReference type="Rhea" id="RHEA-COMP:9685"/>
        <dbReference type="ChEBI" id="CHEBI:15378"/>
        <dbReference type="ChEBI" id="CHEBI:16526"/>
        <dbReference type="ChEBI" id="CHEBI:64479"/>
        <dbReference type="ChEBI" id="CHEBI:78449"/>
        <dbReference type="ChEBI" id="CHEBI:78477"/>
        <dbReference type="ChEBI" id="CHEBI:78478"/>
    </reaction>
    <physiologicalReaction direction="left-to-right" evidence="26">
        <dbReference type="Rhea" id="RHEA:41901"/>
    </physiologicalReaction>
</comment>
<comment type="catalytic activity">
    <reaction evidence="17">
        <text>(3R)-hydroxytetradecanoyl-[ACP] = (2E)-tetradecenoyl-[ACP] + H2O</text>
        <dbReference type="Rhea" id="RHEA:41892"/>
        <dbReference type="Rhea" id="RHEA-COMP:9646"/>
        <dbReference type="Rhea" id="RHEA-COMP:9647"/>
        <dbReference type="ChEBI" id="CHEBI:15377"/>
        <dbReference type="ChEBI" id="CHEBI:78474"/>
        <dbReference type="ChEBI" id="CHEBI:78475"/>
    </reaction>
    <physiologicalReaction direction="left-to-right" evidence="17">
        <dbReference type="Rhea" id="RHEA:41893"/>
    </physiologicalReaction>
</comment>
<comment type="catalytic activity">
    <reaction evidence="29">
        <text>(2E)-hexadecenoyl-[ACP] + NADPH + H(+) = hexadecanoyl-[ACP] + NADP(+)</text>
        <dbReference type="Rhea" id="RHEA:41912"/>
        <dbReference type="Rhea" id="RHEA-COMP:9651"/>
        <dbReference type="Rhea" id="RHEA-COMP:9652"/>
        <dbReference type="ChEBI" id="CHEBI:15378"/>
        <dbReference type="ChEBI" id="CHEBI:57783"/>
        <dbReference type="ChEBI" id="CHEBI:58349"/>
        <dbReference type="ChEBI" id="CHEBI:78481"/>
        <dbReference type="ChEBI" id="CHEBI:78483"/>
    </reaction>
    <physiologicalReaction direction="left-to-right" evidence="29">
        <dbReference type="Rhea" id="RHEA:41913"/>
    </physiologicalReaction>
</comment>
<dbReference type="Pfam" id="PF14765">
    <property type="entry name" value="PS-DH"/>
    <property type="match status" value="1"/>
</dbReference>
<comment type="catalytic activity">
    <reaction evidence="37">
        <text>a fatty acyl-[ACP] + malonyl-[ACP] + H(+) = a 3-oxoacyl-[ACP] + holo-[ACP] + CO2</text>
        <dbReference type="Rhea" id="RHEA:22836"/>
        <dbReference type="Rhea" id="RHEA-COMP:9623"/>
        <dbReference type="Rhea" id="RHEA-COMP:9685"/>
        <dbReference type="Rhea" id="RHEA-COMP:9916"/>
        <dbReference type="Rhea" id="RHEA-COMP:14125"/>
        <dbReference type="ChEBI" id="CHEBI:15378"/>
        <dbReference type="ChEBI" id="CHEBI:16526"/>
        <dbReference type="ChEBI" id="CHEBI:64479"/>
        <dbReference type="ChEBI" id="CHEBI:78449"/>
        <dbReference type="ChEBI" id="CHEBI:78776"/>
        <dbReference type="ChEBI" id="CHEBI:138651"/>
        <dbReference type="EC" id="2.3.1.41"/>
    </reaction>
    <physiologicalReaction direction="left-to-right" evidence="37">
        <dbReference type="Rhea" id="RHEA:22837"/>
    </physiologicalReaction>
</comment>
<dbReference type="Pfam" id="PF21089">
    <property type="entry name" value="PKS_DH_N"/>
    <property type="match status" value="1"/>
</dbReference>
<comment type="catalytic activity">
    <reaction evidence="19">
        <text>(3R)-hydroxyhexadecanoyl-[ACP] = (2E)-hexadecenoyl-[ACP] + H2O</text>
        <dbReference type="Rhea" id="RHEA:41908"/>
        <dbReference type="Rhea" id="RHEA-COMP:9650"/>
        <dbReference type="Rhea" id="RHEA-COMP:9651"/>
        <dbReference type="ChEBI" id="CHEBI:15377"/>
        <dbReference type="ChEBI" id="CHEBI:78480"/>
        <dbReference type="ChEBI" id="CHEBI:78481"/>
    </reaction>
    <physiologicalReaction direction="left-to-right" evidence="19">
        <dbReference type="Rhea" id="RHEA:41909"/>
    </physiologicalReaction>
</comment>
<evidence type="ECO:0000256" key="45">
    <source>
        <dbReference type="ARBA" id="ARBA00049171"/>
    </source>
</evidence>
<evidence type="ECO:0000256" key="41">
    <source>
        <dbReference type="ARBA" id="ARBA00048704"/>
    </source>
</evidence>
<keyword evidence="10" id="KW-0511">Multifunctional enzyme</keyword>
<evidence type="ECO:0000256" key="52">
    <source>
        <dbReference type="PROSITE-ProRule" id="PRU01363"/>
    </source>
</evidence>
<dbReference type="Gene3D" id="3.40.50.11460">
    <property type="match status" value="1"/>
</dbReference>
<comment type="catalytic activity">
    <reaction evidence="44">
        <text>decanoyl-[ACP] + malonyl-[ACP] + H(+) = 3-oxododecanoyl-[ACP] + holo-[ACP] + CO2</text>
        <dbReference type="Rhea" id="RHEA:41868"/>
        <dbReference type="Rhea" id="RHEA-COMP:9623"/>
        <dbReference type="Rhea" id="RHEA-COMP:9640"/>
        <dbReference type="Rhea" id="RHEA-COMP:9641"/>
        <dbReference type="Rhea" id="RHEA-COMP:9685"/>
        <dbReference type="ChEBI" id="CHEBI:15378"/>
        <dbReference type="ChEBI" id="CHEBI:16526"/>
        <dbReference type="ChEBI" id="CHEBI:64479"/>
        <dbReference type="ChEBI" id="CHEBI:78449"/>
        <dbReference type="ChEBI" id="CHEBI:78468"/>
        <dbReference type="ChEBI" id="CHEBI:78469"/>
    </reaction>
    <physiologicalReaction direction="left-to-right" evidence="44">
        <dbReference type="Rhea" id="RHEA:41869"/>
    </physiologicalReaction>
</comment>
<dbReference type="InterPro" id="IPR006162">
    <property type="entry name" value="Ppantetheine_attach_site"/>
</dbReference>
<feature type="domain" description="Ketosynthase family 3 (KS3)" evidence="55">
    <location>
        <begin position="792"/>
        <end position="1218"/>
    </location>
</feature>
<evidence type="ECO:0000256" key="16">
    <source>
        <dbReference type="ARBA" id="ARBA00023394"/>
    </source>
</evidence>
<comment type="catalytic activity">
    <reaction evidence="33">
        <text>hexadecanoyl-[ACP] + malonyl-[ACP] + H(+) = 3-oxooctadecanoyl-[ACP] + holo-[ACP] + CO2</text>
        <dbReference type="Rhea" id="RHEA:41916"/>
        <dbReference type="Rhea" id="RHEA-COMP:9623"/>
        <dbReference type="Rhea" id="RHEA-COMP:9652"/>
        <dbReference type="Rhea" id="RHEA-COMP:9653"/>
        <dbReference type="Rhea" id="RHEA-COMP:9685"/>
        <dbReference type="ChEBI" id="CHEBI:15378"/>
        <dbReference type="ChEBI" id="CHEBI:16526"/>
        <dbReference type="ChEBI" id="CHEBI:64479"/>
        <dbReference type="ChEBI" id="CHEBI:78449"/>
        <dbReference type="ChEBI" id="CHEBI:78483"/>
        <dbReference type="ChEBI" id="CHEBI:78487"/>
    </reaction>
    <physiologicalReaction direction="left-to-right" evidence="33">
        <dbReference type="Rhea" id="RHEA:41917"/>
    </physiologicalReaction>
</comment>
<evidence type="ECO:0000256" key="5">
    <source>
        <dbReference type="ARBA" id="ARBA00022679"/>
    </source>
</evidence>
<dbReference type="RefSeq" id="WP_311730811.1">
    <property type="nucleotide sequence ID" value="NZ_JAVRFD010000047.1"/>
</dbReference>
<dbReference type="Gene3D" id="3.40.50.1820">
    <property type="entry name" value="alpha/beta hydrolase"/>
    <property type="match status" value="1"/>
</dbReference>
<evidence type="ECO:0000256" key="47">
    <source>
        <dbReference type="ARBA" id="ARBA00049414"/>
    </source>
</evidence>
<dbReference type="InterPro" id="IPR057326">
    <property type="entry name" value="KR_dom"/>
</dbReference>
<evidence type="ECO:0000256" key="20">
    <source>
        <dbReference type="ARBA" id="ARBA00023402"/>
    </source>
</evidence>
<evidence type="ECO:0000256" key="33">
    <source>
        <dbReference type="ARBA" id="ARBA00048051"/>
    </source>
</evidence>
<dbReference type="InterPro" id="IPR055123">
    <property type="entry name" value="SpnB-like_Rossmann"/>
</dbReference>
<gene>
    <name evidence="57" type="ORF">RND15_47420</name>
</gene>
<dbReference type="SMART" id="SM00829">
    <property type="entry name" value="PKS_ER"/>
    <property type="match status" value="1"/>
</dbReference>
<evidence type="ECO:0000256" key="40">
    <source>
        <dbReference type="ARBA" id="ARBA00048691"/>
    </source>
</evidence>
<dbReference type="Gene3D" id="3.30.70.3290">
    <property type="match status" value="2"/>
</dbReference>
<comment type="catalytic activity">
    <reaction evidence="32">
        <text>acetyl-[ACP] + malonyl-[ACP] + H(+) = 3-oxobutanoyl-[ACP] + holo-[ACP] + CO2</text>
        <dbReference type="Rhea" id="RHEA:41800"/>
        <dbReference type="Rhea" id="RHEA-COMP:9621"/>
        <dbReference type="Rhea" id="RHEA-COMP:9623"/>
        <dbReference type="Rhea" id="RHEA-COMP:9625"/>
        <dbReference type="Rhea" id="RHEA-COMP:9685"/>
        <dbReference type="ChEBI" id="CHEBI:15378"/>
        <dbReference type="ChEBI" id="CHEBI:16526"/>
        <dbReference type="ChEBI" id="CHEBI:64479"/>
        <dbReference type="ChEBI" id="CHEBI:78446"/>
        <dbReference type="ChEBI" id="CHEBI:78449"/>
        <dbReference type="ChEBI" id="CHEBI:78450"/>
    </reaction>
    <physiologicalReaction direction="left-to-right" evidence="32">
        <dbReference type="Rhea" id="RHEA:41801"/>
    </physiologicalReaction>
</comment>
<comment type="catalytic activity">
    <reaction evidence="27">
        <text>(2E)-butenoyl-[ACP] + NADPH + H(+) = butanoyl-[ACP] + NADP(+)</text>
        <dbReference type="Rhea" id="RHEA:41812"/>
        <dbReference type="Rhea" id="RHEA-COMP:9627"/>
        <dbReference type="Rhea" id="RHEA-COMP:9628"/>
        <dbReference type="ChEBI" id="CHEBI:15378"/>
        <dbReference type="ChEBI" id="CHEBI:57783"/>
        <dbReference type="ChEBI" id="CHEBI:58349"/>
        <dbReference type="ChEBI" id="CHEBI:78453"/>
        <dbReference type="ChEBI" id="CHEBI:78454"/>
    </reaction>
    <physiologicalReaction direction="left-to-right" evidence="27">
        <dbReference type="Rhea" id="RHEA:41813"/>
    </physiologicalReaction>
</comment>
<dbReference type="Gene3D" id="3.40.366.10">
    <property type="entry name" value="Malonyl-Coenzyme A Acyl Carrier Protein, domain 2"/>
    <property type="match status" value="2"/>
</dbReference>
<evidence type="ECO:0000256" key="19">
    <source>
        <dbReference type="ARBA" id="ARBA00023401"/>
    </source>
</evidence>
<comment type="catalytic activity">
    <reaction evidence="23">
        <text>hexanoyl-[ACP] + malonyl-[ACP] + H(+) = 3-oxooctanoyl-[ACP] + holo-[ACP] + CO2</text>
        <dbReference type="Rhea" id="RHEA:41836"/>
        <dbReference type="Rhea" id="RHEA-COMP:9623"/>
        <dbReference type="Rhea" id="RHEA-COMP:9632"/>
        <dbReference type="Rhea" id="RHEA-COMP:9633"/>
        <dbReference type="Rhea" id="RHEA-COMP:9685"/>
        <dbReference type="ChEBI" id="CHEBI:15378"/>
        <dbReference type="ChEBI" id="CHEBI:16526"/>
        <dbReference type="ChEBI" id="CHEBI:64479"/>
        <dbReference type="ChEBI" id="CHEBI:78449"/>
        <dbReference type="ChEBI" id="CHEBI:78459"/>
        <dbReference type="ChEBI" id="CHEBI:78460"/>
    </reaction>
    <physiologicalReaction direction="left-to-right" evidence="23">
        <dbReference type="Rhea" id="RHEA:41837"/>
    </physiologicalReaction>
</comment>
<evidence type="ECO:0000256" key="3">
    <source>
        <dbReference type="ARBA" id="ARBA00022450"/>
    </source>
</evidence>
<feature type="active site" description="Proton acceptor; for dehydratase activity" evidence="52">
    <location>
        <position position="1740"/>
    </location>
</feature>
<evidence type="ECO:0000256" key="31">
    <source>
        <dbReference type="ARBA" id="ARBA00047953"/>
    </source>
</evidence>
<evidence type="ECO:0000256" key="37">
    <source>
        <dbReference type="ARBA" id="ARBA00048506"/>
    </source>
</evidence>
<evidence type="ECO:0000256" key="7">
    <source>
        <dbReference type="ARBA" id="ARBA00022898"/>
    </source>
</evidence>
<comment type="catalytic activity">
    <reaction evidence="43">
        <text>(2E)-octadecenoyl-[ACP] + NADPH + H(+) = octadecanoyl-[ACP] + NADP(+)</text>
        <dbReference type="Rhea" id="RHEA:41928"/>
        <dbReference type="Rhea" id="RHEA-COMP:9655"/>
        <dbReference type="Rhea" id="RHEA-COMP:9656"/>
        <dbReference type="ChEBI" id="CHEBI:15378"/>
        <dbReference type="ChEBI" id="CHEBI:57783"/>
        <dbReference type="ChEBI" id="CHEBI:58349"/>
        <dbReference type="ChEBI" id="CHEBI:78489"/>
        <dbReference type="ChEBI" id="CHEBI:78495"/>
    </reaction>
    <physiologicalReaction direction="left-to-right" evidence="43">
        <dbReference type="Rhea" id="RHEA:41929"/>
    </physiologicalReaction>
</comment>
<dbReference type="InterPro" id="IPR011032">
    <property type="entry name" value="GroES-like_sf"/>
</dbReference>
<feature type="region of interest" description="Disordered" evidence="53">
    <location>
        <begin position="663"/>
        <end position="689"/>
    </location>
</feature>
<evidence type="ECO:0000256" key="12">
    <source>
        <dbReference type="ARBA" id="ARBA00023332"/>
    </source>
</evidence>
<evidence type="ECO:0000256" key="24">
    <source>
        <dbReference type="ARBA" id="ARBA00047400"/>
    </source>
</evidence>
<dbReference type="InterPro" id="IPR032821">
    <property type="entry name" value="PKS_assoc"/>
</dbReference>
<comment type="catalytic activity">
    <reaction evidence="12">
        <text>(3R)-hydroxyoctanoyl-[ACP] = (2E)-octenoyl-[ACP] + H2O</text>
        <dbReference type="Rhea" id="RHEA:41844"/>
        <dbReference type="Rhea" id="RHEA-COMP:9634"/>
        <dbReference type="Rhea" id="RHEA-COMP:9635"/>
        <dbReference type="ChEBI" id="CHEBI:15377"/>
        <dbReference type="ChEBI" id="CHEBI:78461"/>
        <dbReference type="ChEBI" id="CHEBI:78462"/>
    </reaction>
    <physiologicalReaction direction="left-to-right" evidence="12">
        <dbReference type="Rhea" id="RHEA:41845"/>
    </physiologicalReaction>
</comment>